<gene>
    <name evidence="2" type="ORF">DFJ43DRAFT_996118</name>
</gene>
<feature type="domain" description="USP8 dimerisation" evidence="1">
    <location>
        <begin position="17"/>
        <end position="85"/>
    </location>
</feature>
<dbReference type="Proteomes" id="UP001176059">
    <property type="component" value="Unassembled WGS sequence"/>
</dbReference>
<dbReference type="EMBL" id="JANVFO010000020">
    <property type="protein sequence ID" value="KAJ3732934.1"/>
    <property type="molecule type" value="Genomic_DNA"/>
</dbReference>
<accession>A0AA38JHL9</accession>
<proteinExistence type="predicted"/>
<reference evidence="2" key="1">
    <citation type="submission" date="2022-08" db="EMBL/GenBank/DDBJ databases">
        <authorList>
            <consortium name="DOE Joint Genome Institute"/>
            <person name="Min B."/>
            <person name="Sierra-Patev S."/>
            <person name="Naranjo-Ortiz M."/>
            <person name="Looney B."/>
            <person name="Konkel Z."/>
            <person name="Slot J.C."/>
            <person name="Sakamoto Y."/>
            <person name="Steenwyk J.L."/>
            <person name="Rokas A."/>
            <person name="Carro J."/>
            <person name="Camarero S."/>
            <person name="Ferreira P."/>
            <person name="Molpeceres G."/>
            <person name="Ruiz-duenas F.J."/>
            <person name="Serrano A."/>
            <person name="Henrissat B."/>
            <person name="Drula E."/>
            <person name="Hughes K.W."/>
            <person name="Mata J.L."/>
            <person name="Ishikawa N.K."/>
            <person name="Vargas-Isla R."/>
            <person name="Ushijima S."/>
            <person name="Smith C.A."/>
            <person name="Ahrendt S."/>
            <person name="Andreopoulos W."/>
            <person name="He G."/>
            <person name="LaButti K."/>
            <person name="Lipzen A."/>
            <person name="Ng V."/>
            <person name="Riley R."/>
            <person name="Sandor L."/>
            <person name="Barry K."/>
            <person name="Martinez A.T."/>
            <person name="Xiao Y."/>
            <person name="Gibbons J.G."/>
            <person name="Terashima K."/>
            <person name="Hibbett D.S."/>
            <person name="Grigoriev I.V."/>
        </authorList>
    </citation>
    <scope>NUCLEOTIDE SEQUENCE</scope>
    <source>
        <strain evidence="2">ET3784</strain>
    </source>
</reference>
<dbReference type="InterPro" id="IPR015063">
    <property type="entry name" value="USP8_dimer"/>
</dbReference>
<sequence length="105" mass="12221">MSPNQHSQHAQRRPALISELAVRAQQTDWDENGPFKYFLRLAERYRKDAKEAVARGDLEEAFVAFARSASIVLEKLPSHRDYHTSLTNTQRHNLTLVRYFHDTVV</sequence>
<evidence type="ECO:0000259" key="1">
    <source>
        <dbReference type="Pfam" id="PF08969"/>
    </source>
</evidence>
<reference evidence="2" key="2">
    <citation type="journal article" date="2023" name="Proc. Natl. Acad. Sci. U.S.A.">
        <title>A global phylogenomic analysis of the shiitake genus Lentinula.</title>
        <authorList>
            <person name="Sierra-Patev S."/>
            <person name="Min B."/>
            <person name="Naranjo-Ortiz M."/>
            <person name="Looney B."/>
            <person name="Konkel Z."/>
            <person name="Slot J.C."/>
            <person name="Sakamoto Y."/>
            <person name="Steenwyk J.L."/>
            <person name="Rokas A."/>
            <person name="Carro J."/>
            <person name="Camarero S."/>
            <person name="Ferreira P."/>
            <person name="Molpeceres G."/>
            <person name="Ruiz-Duenas F.J."/>
            <person name="Serrano A."/>
            <person name="Henrissat B."/>
            <person name="Drula E."/>
            <person name="Hughes K.W."/>
            <person name="Mata J.L."/>
            <person name="Ishikawa N.K."/>
            <person name="Vargas-Isla R."/>
            <person name="Ushijima S."/>
            <person name="Smith C.A."/>
            <person name="Donoghue J."/>
            <person name="Ahrendt S."/>
            <person name="Andreopoulos W."/>
            <person name="He G."/>
            <person name="LaButti K."/>
            <person name="Lipzen A."/>
            <person name="Ng V."/>
            <person name="Riley R."/>
            <person name="Sandor L."/>
            <person name="Barry K."/>
            <person name="Martinez A.T."/>
            <person name="Xiao Y."/>
            <person name="Gibbons J.G."/>
            <person name="Terashima K."/>
            <person name="Grigoriev I.V."/>
            <person name="Hibbett D."/>
        </authorList>
    </citation>
    <scope>NUCLEOTIDE SEQUENCE</scope>
    <source>
        <strain evidence="2">ET3784</strain>
    </source>
</reference>
<protein>
    <recommendedName>
        <fullName evidence="1">USP8 dimerisation domain-containing protein</fullName>
    </recommendedName>
</protein>
<evidence type="ECO:0000313" key="2">
    <source>
        <dbReference type="EMBL" id="KAJ3732934.1"/>
    </source>
</evidence>
<dbReference type="Gene3D" id="1.20.58.80">
    <property type="entry name" value="Phosphotransferase system, lactose/cellobiose-type IIA subunit"/>
    <property type="match status" value="1"/>
</dbReference>
<dbReference type="Pfam" id="PF08969">
    <property type="entry name" value="USP8_dimer"/>
    <property type="match status" value="1"/>
</dbReference>
<evidence type="ECO:0000313" key="3">
    <source>
        <dbReference type="Proteomes" id="UP001176059"/>
    </source>
</evidence>
<name>A0AA38JHL9_9AGAR</name>
<organism evidence="2 3">
    <name type="scientific">Lentinula guzmanii</name>
    <dbReference type="NCBI Taxonomy" id="2804957"/>
    <lineage>
        <taxon>Eukaryota</taxon>
        <taxon>Fungi</taxon>
        <taxon>Dikarya</taxon>
        <taxon>Basidiomycota</taxon>
        <taxon>Agaricomycotina</taxon>
        <taxon>Agaricomycetes</taxon>
        <taxon>Agaricomycetidae</taxon>
        <taxon>Agaricales</taxon>
        <taxon>Marasmiineae</taxon>
        <taxon>Omphalotaceae</taxon>
        <taxon>Lentinula</taxon>
    </lineage>
</organism>
<keyword evidence="3" id="KW-1185">Reference proteome</keyword>
<dbReference type="AlphaFoldDB" id="A0AA38JHL9"/>
<comment type="caution">
    <text evidence="2">The sequence shown here is derived from an EMBL/GenBank/DDBJ whole genome shotgun (WGS) entry which is preliminary data.</text>
</comment>